<reference evidence="4" key="1">
    <citation type="submission" date="2022-10" db="EMBL/GenBank/DDBJ databases">
        <title>Genome assembly of Pristionchus species.</title>
        <authorList>
            <person name="Yoshida K."/>
            <person name="Sommer R.J."/>
        </authorList>
    </citation>
    <scope>NUCLEOTIDE SEQUENCE [LARGE SCALE GENOMIC DNA]</scope>
    <source>
        <strain evidence="4">RS5460</strain>
    </source>
</reference>
<proteinExistence type="predicted"/>
<feature type="signal peptide" evidence="2">
    <location>
        <begin position="1"/>
        <end position="19"/>
    </location>
</feature>
<feature type="chain" id="PRO_5042876894" description="Insulin-like domain-containing protein" evidence="2">
    <location>
        <begin position="20"/>
        <end position="90"/>
    </location>
</feature>
<dbReference type="SUPFAM" id="SSF56994">
    <property type="entry name" value="Insulin-like"/>
    <property type="match status" value="1"/>
</dbReference>
<name>A0AAN4Z6P4_9BILA</name>
<evidence type="ECO:0000256" key="1">
    <source>
        <dbReference type="ARBA" id="ARBA00022729"/>
    </source>
</evidence>
<sequence length="90" mass="10194">MHRSFYLIAFFALLALSSASILLPLPENAEEEPTMRRCGPTLMEYIMSLQRSCEYLSTFVDPHETVAPRVSKCCRDGCTLLQYYALACAH</sequence>
<dbReference type="EMBL" id="BTRK01000002">
    <property type="protein sequence ID" value="GMR34329.1"/>
    <property type="molecule type" value="Genomic_DNA"/>
</dbReference>
<comment type="caution">
    <text evidence="3">The sequence shown here is derived from an EMBL/GenBank/DDBJ whole genome shotgun (WGS) entry which is preliminary data.</text>
</comment>
<keyword evidence="4" id="KW-1185">Reference proteome</keyword>
<keyword evidence="1 2" id="KW-0732">Signal</keyword>
<evidence type="ECO:0000313" key="4">
    <source>
        <dbReference type="Proteomes" id="UP001328107"/>
    </source>
</evidence>
<dbReference type="Proteomes" id="UP001328107">
    <property type="component" value="Unassembled WGS sequence"/>
</dbReference>
<dbReference type="AlphaFoldDB" id="A0AAN4Z6P4"/>
<evidence type="ECO:0000256" key="2">
    <source>
        <dbReference type="SAM" id="SignalP"/>
    </source>
</evidence>
<accession>A0AAN4Z6P4</accession>
<dbReference type="InterPro" id="IPR036438">
    <property type="entry name" value="Insulin-like_sf"/>
</dbReference>
<evidence type="ECO:0008006" key="5">
    <source>
        <dbReference type="Google" id="ProtNLM"/>
    </source>
</evidence>
<protein>
    <recommendedName>
        <fullName evidence="5">Insulin-like domain-containing protein</fullName>
    </recommendedName>
</protein>
<gene>
    <name evidence="3" type="ORF">PMAYCL1PPCAC_04524</name>
</gene>
<evidence type="ECO:0000313" key="3">
    <source>
        <dbReference type="EMBL" id="GMR34329.1"/>
    </source>
</evidence>
<organism evidence="3 4">
    <name type="scientific">Pristionchus mayeri</name>
    <dbReference type="NCBI Taxonomy" id="1317129"/>
    <lineage>
        <taxon>Eukaryota</taxon>
        <taxon>Metazoa</taxon>
        <taxon>Ecdysozoa</taxon>
        <taxon>Nematoda</taxon>
        <taxon>Chromadorea</taxon>
        <taxon>Rhabditida</taxon>
        <taxon>Rhabditina</taxon>
        <taxon>Diplogasteromorpha</taxon>
        <taxon>Diplogasteroidea</taxon>
        <taxon>Neodiplogasteridae</taxon>
        <taxon>Pristionchus</taxon>
    </lineage>
</organism>